<name>G7K2I8_MEDTR</name>
<dbReference type="AlphaFoldDB" id="G7K2I8"/>
<protein>
    <recommendedName>
        <fullName evidence="6">Transmembrane protein</fullName>
    </recommendedName>
</protein>
<dbReference type="EnsemblPlants" id="AES94539">
    <property type="protein sequence ID" value="AES94539"/>
    <property type="gene ID" value="MTR_5g015520"/>
</dbReference>
<feature type="signal peptide" evidence="2">
    <location>
        <begin position="1"/>
        <end position="28"/>
    </location>
</feature>
<evidence type="ECO:0000256" key="2">
    <source>
        <dbReference type="SAM" id="SignalP"/>
    </source>
</evidence>
<dbReference type="Proteomes" id="UP000002051">
    <property type="component" value="Chromosome 5"/>
</dbReference>
<feature type="region of interest" description="Disordered" evidence="1">
    <location>
        <begin position="63"/>
        <end position="82"/>
    </location>
</feature>
<evidence type="ECO:0000313" key="5">
    <source>
        <dbReference type="Proteomes" id="UP000002051"/>
    </source>
</evidence>
<reference evidence="4" key="3">
    <citation type="submission" date="2015-04" db="UniProtKB">
        <authorList>
            <consortium name="EnsemblPlants"/>
        </authorList>
    </citation>
    <scope>IDENTIFICATION</scope>
    <source>
        <strain evidence="4">cv. Jemalong A17</strain>
    </source>
</reference>
<feature type="chain" id="PRO_5014573296" description="Transmembrane protein" evidence="2">
    <location>
        <begin position="29"/>
        <end position="142"/>
    </location>
</feature>
<keyword evidence="2" id="KW-0732">Signal</keyword>
<dbReference type="HOGENOM" id="CLU_1818717_0_0_1"/>
<organism evidence="3 5">
    <name type="scientific">Medicago truncatula</name>
    <name type="common">Barrel medic</name>
    <name type="synonym">Medicago tribuloides</name>
    <dbReference type="NCBI Taxonomy" id="3880"/>
    <lineage>
        <taxon>Eukaryota</taxon>
        <taxon>Viridiplantae</taxon>
        <taxon>Streptophyta</taxon>
        <taxon>Embryophyta</taxon>
        <taxon>Tracheophyta</taxon>
        <taxon>Spermatophyta</taxon>
        <taxon>Magnoliopsida</taxon>
        <taxon>eudicotyledons</taxon>
        <taxon>Gunneridae</taxon>
        <taxon>Pentapetalae</taxon>
        <taxon>rosids</taxon>
        <taxon>fabids</taxon>
        <taxon>Fabales</taxon>
        <taxon>Fabaceae</taxon>
        <taxon>Papilionoideae</taxon>
        <taxon>50 kb inversion clade</taxon>
        <taxon>NPAAA clade</taxon>
        <taxon>Hologalegina</taxon>
        <taxon>IRL clade</taxon>
        <taxon>Trifolieae</taxon>
        <taxon>Medicago</taxon>
    </lineage>
</organism>
<gene>
    <name evidence="3" type="ordered locus">MTR_5g015520</name>
</gene>
<sequence>MNQTSRTILVYLAQVQLICLTNLILSTSQQLREQIKKEKENVKKIRDRNRVVVLHVGNDCLAGNNNDDKDDDEREKSCKGDGKGVRDLKGIMICSGLRCSTKLWLLRFHGSGKTRSLSQFQLFSEFDSFEFGFGIKQFLSLK</sequence>
<reference evidence="3 5" key="2">
    <citation type="journal article" date="2014" name="BMC Genomics">
        <title>An improved genome release (version Mt4.0) for the model legume Medicago truncatula.</title>
        <authorList>
            <person name="Tang H."/>
            <person name="Krishnakumar V."/>
            <person name="Bidwell S."/>
            <person name="Rosen B."/>
            <person name="Chan A."/>
            <person name="Zhou S."/>
            <person name="Gentzbittel L."/>
            <person name="Childs K.L."/>
            <person name="Yandell M."/>
            <person name="Gundlach H."/>
            <person name="Mayer K.F."/>
            <person name="Schwartz D.C."/>
            <person name="Town C.D."/>
        </authorList>
    </citation>
    <scope>GENOME REANNOTATION</scope>
    <source>
        <strain evidence="4 5">cv. Jemalong A17</strain>
    </source>
</reference>
<proteinExistence type="predicted"/>
<reference evidence="3 5" key="1">
    <citation type="journal article" date="2011" name="Nature">
        <title>The Medicago genome provides insight into the evolution of rhizobial symbioses.</title>
        <authorList>
            <person name="Young N.D."/>
            <person name="Debelle F."/>
            <person name="Oldroyd G.E."/>
            <person name="Geurts R."/>
            <person name="Cannon S.B."/>
            <person name="Udvardi M.K."/>
            <person name="Benedito V.A."/>
            <person name="Mayer K.F."/>
            <person name="Gouzy J."/>
            <person name="Schoof H."/>
            <person name="Van de Peer Y."/>
            <person name="Proost S."/>
            <person name="Cook D.R."/>
            <person name="Meyers B.C."/>
            <person name="Spannagl M."/>
            <person name="Cheung F."/>
            <person name="De Mita S."/>
            <person name="Krishnakumar V."/>
            <person name="Gundlach H."/>
            <person name="Zhou S."/>
            <person name="Mudge J."/>
            <person name="Bharti A.K."/>
            <person name="Murray J.D."/>
            <person name="Naoumkina M.A."/>
            <person name="Rosen B."/>
            <person name="Silverstein K.A."/>
            <person name="Tang H."/>
            <person name="Rombauts S."/>
            <person name="Zhao P.X."/>
            <person name="Zhou P."/>
            <person name="Barbe V."/>
            <person name="Bardou P."/>
            <person name="Bechner M."/>
            <person name="Bellec A."/>
            <person name="Berger A."/>
            <person name="Berges H."/>
            <person name="Bidwell S."/>
            <person name="Bisseling T."/>
            <person name="Choisne N."/>
            <person name="Couloux A."/>
            <person name="Denny R."/>
            <person name="Deshpande S."/>
            <person name="Dai X."/>
            <person name="Doyle J.J."/>
            <person name="Dudez A.M."/>
            <person name="Farmer A.D."/>
            <person name="Fouteau S."/>
            <person name="Franken C."/>
            <person name="Gibelin C."/>
            <person name="Gish J."/>
            <person name="Goldstein S."/>
            <person name="Gonzalez A.J."/>
            <person name="Green P.J."/>
            <person name="Hallab A."/>
            <person name="Hartog M."/>
            <person name="Hua A."/>
            <person name="Humphray S.J."/>
            <person name="Jeong D.H."/>
            <person name="Jing Y."/>
            <person name="Jocker A."/>
            <person name="Kenton S.M."/>
            <person name="Kim D.J."/>
            <person name="Klee K."/>
            <person name="Lai H."/>
            <person name="Lang C."/>
            <person name="Lin S."/>
            <person name="Macmil S.L."/>
            <person name="Magdelenat G."/>
            <person name="Matthews L."/>
            <person name="McCorrison J."/>
            <person name="Monaghan E.L."/>
            <person name="Mun J.H."/>
            <person name="Najar F.Z."/>
            <person name="Nicholson C."/>
            <person name="Noirot C."/>
            <person name="O'Bleness M."/>
            <person name="Paule C.R."/>
            <person name="Poulain J."/>
            <person name="Prion F."/>
            <person name="Qin B."/>
            <person name="Qu C."/>
            <person name="Retzel E.F."/>
            <person name="Riddle C."/>
            <person name="Sallet E."/>
            <person name="Samain S."/>
            <person name="Samson N."/>
            <person name="Sanders I."/>
            <person name="Saurat O."/>
            <person name="Scarpelli C."/>
            <person name="Schiex T."/>
            <person name="Segurens B."/>
            <person name="Severin A.J."/>
            <person name="Sherrier D.J."/>
            <person name="Shi R."/>
            <person name="Sims S."/>
            <person name="Singer S.R."/>
            <person name="Sinharoy S."/>
            <person name="Sterck L."/>
            <person name="Viollet A."/>
            <person name="Wang B.B."/>
            <person name="Wang K."/>
            <person name="Wang M."/>
            <person name="Wang X."/>
            <person name="Warfsmann J."/>
            <person name="Weissenbach J."/>
            <person name="White D.D."/>
            <person name="White J.D."/>
            <person name="Wiley G.B."/>
            <person name="Wincker P."/>
            <person name="Xing Y."/>
            <person name="Yang L."/>
            <person name="Yao Z."/>
            <person name="Ying F."/>
            <person name="Zhai J."/>
            <person name="Zhou L."/>
            <person name="Zuber A."/>
            <person name="Denarie J."/>
            <person name="Dixon R.A."/>
            <person name="May G.D."/>
            <person name="Schwartz D.C."/>
            <person name="Rogers J."/>
            <person name="Quetier F."/>
            <person name="Town C.D."/>
            <person name="Roe B.A."/>
        </authorList>
    </citation>
    <scope>NUCLEOTIDE SEQUENCE [LARGE SCALE GENOMIC DNA]</scope>
    <source>
        <strain evidence="3">A17</strain>
        <strain evidence="4 5">cv. Jemalong A17</strain>
    </source>
</reference>
<evidence type="ECO:0000313" key="3">
    <source>
        <dbReference type="EMBL" id="AES94539.1"/>
    </source>
</evidence>
<keyword evidence="5" id="KW-1185">Reference proteome</keyword>
<evidence type="ECO:0008006" key="6">
    <source>
        <dbReference type="Google" id="ProtNLM"/>
    </source>
</evidence>
<evidence type="ECO:0000313" key="4">
    <source>
        <dbReference type="EnsemblPlants" id="AES94539"/>
    </source>
</evidence>
<evidence type="ECO:0000256" key="1">
    <source>
        <dbReference type="SAM" id="MobiDB-lite"/>
    </source>
</evidence>
<accession>G7K2I8</accession>
<dbReference type="EMBL" id="CM001221">
    <property type="protein sequence ID" value="AES94539.1"/>
    <property type="molecule type" value="Genomic_DNA"/>
</dbReference>
<dbReference type="PaxDb" id="3880-AES94539"/>